<protein>
    <submittedName>
        <fullName evidence="3">Dimethylmenaquinone methyltransferase</fullName>
    </submittedName>
</protein>
<dbReference type="AlphaFoldDB" id="A0A2T2YLP3"/>
<sequence>MKKVFSLLLLTYFLIPVSFVQAQQISKEELIFLTPEWKGERFPDGRPKVPDAILKRMKAVSMEEAWATLGGAQFNYQLAENWPIRINPDSVLVGRAFTTTFMPYRPDMWKVIDERGKKEGRRNQNVWGVEQLQKGDVYVADQFGLHKNGPTIGDRVAADIYRRSGNGIVYDGAIRDIEGLKEMGRFTSYVTSYSPSYHNPRSDLNTMIMGINKPVRIRQVTVMPGDVVLGKEGVVIFIPPHLAETVVKASEKTRLEDMFAHIRTAEGKYTAGQMDASWPVEIQKDYLAWLKASVKDKKIKLPVAKAQVEEIIASSSVNNIN</sequence>
<keyword evidence="4" id="KW-1185">Reference proteome</keyword>
<feature type="binding site" evidence="1">
    <location>
        <begin position="153"/>
        <end position="156"/>
    </location>
    <ligand>
        <name>substrate</name>
    </ligand>
</feature>
<dbReference type="InterPro" id="IPR005493">
    <property type="entry name" value="RraA/RraA-like"/>
</dbReference>
<feature type="binding site" evidence="1">
    <location>
        <position position="176"/>
    </location>
    <ligand>
        <name>Mg(2+)</name>
        <dbReference type="ChEBI" id="CHEBI:18420"/>
    </ligand>
</feature>
<reference evidence="3 4" key="1">
    <citation type="submission" date="2018-03" db="EMBL/GenBank/DDBJ databases">
        <title>Adhaeribacter sp. HMF7605 Genome sequencing and assembly.</title>
        <authorList>
            <person name="Kang H."/>
            <person name="Kang J."/>
            <person name="Cha I."/>
            <person name="Kim H."/>
            <person name="Joh K."/>
        </authorList>
    </citation>
    <scope>NUCLEOTIDE SEQUENCE [LARGE SCALE GENOMIC DNA]</scope>
    <source>
        <strain evidence="3 4">HMF7605</strain>
    </source>
</reference>
<dbReference type="GO" id="GO:0046872">
    <property type="term" value="F:metal ion binding"/>
    <property type="evidence" value="ECO:0007669"/>
    <property type="project" value="UniProtKB-KW"/>
</dbReference>
<accession>A0A2T2YLP3</accession>
<keyword evidence="2" id="KW-0732">Signal</keyword>
<feature type="chain" id="PRO_5015716037" evidence="2">
    <location>
        <begin position="23"/>
        <end position="321"/>
    </location>
</feature>
<comment type="cofactor">
    <cofactor evidence="1">
        <name>Mg(2+)</name>
        <dbReference type="ChEBI" id="CHEBI:18420"/>
    </cofactor>
</comment>
<evidence type="ECO:0000256" key="1">
    <source>
        <dbReference type="PIRSR" id="PIRSR605493-1"/>
    </source>
</evidence>
<dbReference type="RefSeq" id="WP_106932598.1">
    <property type="nucleotide sequence ID" value="NZ_PYFT01000001.1"/>
</dbReference>
<organism evidence="3 4">
    <name type="scientific">Adhaeribacter arboris</name>
    <dbReference type="NCBI Taxonomy" id="2072846"/>
    <lineage>
        <taxon>Bacteria</taxon>
        <taxon>Pseudomonadati</taxon>
        <taxon>Bacteroidota</taxon>
        <taxon>Cytophagia</taxon>
        <taxon>Cytophagales</taxon>
        <taxon>Hymenobacteraceae</taxon>
        <taxon>Adhaeribacter</taxon>
    </lineage>
</organism>
<dbReference type="EMBL" id="PYFT01000001">
    <property type="protein sequence ID" value="PSR56420.1"/>
    <property type="molecule type" value="Genomic_DNA"/>
</dbReference>
<dbReference type="GO" id="GO:0008168">
    <property type="term" value="F:methyltransferase activity"/>
    <property type="evidence" value="ECO:0007669"/>
    <property type="project" value="UniProtKB-KW"/>
</dbReference>
<proteinExistence type="predicted"/>
<dbReference type="SUPFAM" id="SSF89562">
    <property type="entry name" value="RraA-like"/>
    <property type="match status" value="1"/>
</dbReference>
<dbReference type="GO" id="GO:0032259">
    <property type="term" value="P:methylation"/>
    <property type="evidence" value="ECO:0007669"/>
    <property type="project" value="UniProtKB-KW"/>
</dbReference>
<evidence type="ECO:0000256" key="2">
    <source>
        <dbReference type="SAM" id="SignalP"/>
    </source>
</evidence>
<keyword evidence="1" id="KW-0479">Metal-binding</keyword>
<dbReference type="InterPro" id="IPR036704">
    <property type="entry name" value="RraA/RraA-like_sf"/>
</dbReference>
<feature type="signal peptide" evidence="2">
    <location>
        <begin position="1"/>
        <end position="22"/>
    </location>
</feature>
<gene>
    <name evidence="3" type="ORF">AHMF7605_24425</name>
</gene>
<dbReference type="Gene3D" id="3.50.30.40">
    <property type="entry name" value="Ribonuclease E inhibitor RraA/RraA-like"/>
    <property type="match status" value="1"/>
</dbReference>
<feature type="binding site" evidence="1">
    <location>
        <position position="175"/>
    </location>
    <ligand>
        <name>substrate</name>
    </ligand>
</feature>
<dbReference type="Proteomes" id="UP000240357">
    <property type="component" value="Unassembled WGS sequence"/>
</dbReference>
<name>A0A2T2YLP3_9BACT</name>
<comment type="caution">
    <text evidence="3">The sequence shown here is derived from an EMBL/GenBank/DDBJ whole genome shotgun (WGS) entry which is preliminary data.</text>
</comment>
<dbReference type="OrthoDB" id="108647at2"/>
<evidence type="ECO:0000313" key="4">
    <source>
        <dbReference type="Proteomes" id="UP000240357"/>
    </source>
</evidence>
<keyword evidence="3" id="KW-0808">Transferase</keyword>
<keyword evidence="1" id="KW-0460">Magnesium</keyword>
<evidence type="ECO:0000313" key="3">
    <source>
        <dbReference type="EMBL" id="PSR56420.1"/>
    </source>
</evidence>
<dbReference type="Pfam" id="PF03737">
    <property type="entry name" value="RraA-like"/>
    <property type="match status" value="1"/>
</dbReference>
<keyword evidence="3" id="KW-0489">Methyltransferase</keyword>